<feature type="compositionally biased region" description="Polar residues" evidence="4">
    <location>
        <begin position="31"/>
        <end position="41"/>
    </location>
</feature>
<evidence type="ECO:0000256" key="4">
    <source>
        <dbReference type="SAM" id="MobiDB-lite"/>
    </source>
</evidence>
<dbReference type="SUPFAM" id="SSF48403">
    <property type="entry name" value="Ankyrin repeat"/>
    <property type="match status" value="1"/>
</dbReference>
<dbReference type="RefSeq" id="WP_344301833.1">
    <property type="nucleotide sequence ID" value="NZ_BAAAQQ010000002.1"/>
</dbReference>
<evidence type="ECO:0008006" key="8">
    <source>
        <dbReference type="Google" id="ProtNLM"/>
    </source>
</evidence>
<dbReference type="InterPro" id="IPR002110">
    <property type="entry name" value="Ankyrin_rpt"/>
</dbReference>
<gene>
    <name evidence="6" type="ORF">GCM10009843_03110</name>
</gene>
<evidence type="ECO:0000256" key="3">
    <source>
        <dbReference type="PROSITE-ProRule" id="PRU00023"/>
    </source>
</evidence>
<dbReference type="SMART" id="SM00248">
    <property type="entry name" value="ANK"/>
    <property type="match status" value="7"/>
</dbReference>
<feature type="repeat" description="ANK" evidence="3">
    <location>
        <begin position="69"/>
        <end position="96"/>
    </location>
</feature>
<proteinExistence type="predicted"/>
<evidence type="ECO:0000313" key="7">
    <source>
        <dbReference type="Proteomes" id="UP001500575"/>
    </source>
</evidence>
<keyword evidence="7" id="KW-1185">Reference proteome</keyword>
<evidence type="ECO:0000256" key="5">
    <source>
        <dbReference type="SAM" id="SignalP"/>
    </source>
</evidence>
<reference evidence="7" key="1">
    <citation type="journal article" date="2019" name="Int. J. Syst. Evol. Microbiol.">
        <title>The Global Catalogue of Microorganisms (GCM) 10K type strain sequencing project: providing services to taxonomists for standard genome sequencing and annotation.</title>
        <authorList>
            <consortium name="The Broad Institute Genomics Platform"/>
            <consortium name="The Broad Institute Genome Sequencing Center for Infectious Disease"/>
            <person name="Wu L."/>
            <person name="Ma J."/>
        </authorList>
    </citation>
    <scope>NUCLEOTIDE SEQUENCE [LARGE SCALE GENOMIC DNA]</scope>
    <source>
        <strain evidence="7">JCM 16021</strain>
    </source>
</reference>
<keyword evidence="5" id="KW-0732">Signal</keyword>
<name>A0ABP5JG95_9ACTN</name>
<dbReference type="PANTHER" id="PTHR24173">
    <property type="entry name" value="ANKYRIN REPEAT CONTAINING"/>
    <property type="match status" value="1"/>
</dbReference>
<organism evidence="6 7">
    <name type="scientific">Nocardioides bigeumensis</name>
    <dbReference type="NCBI Taxonomy" id="433657"/>
    <lineage>
        <taxon>Bacteria</taxon>
        <taxon>Bacillati</taxon>
        <taxon>Actinomycetota</taxon>
        <taxon>Actinomycetes</taxon>
        <taxon>Propionibacteriales</taxon>
        <taxon>Nocardioidaceae</taxon>
        <taxon>Nocardioides</taxon>
    </lineage>
</organism>
<feature type="repeat" description="ANK" evidence="3">
    <location>
        <begin position="270"/>
        <end position="302"/>
    </location>
</feature>
<evidence type="ECO:0000313" key="6">
    <source>
        <dbReference type="EMBL" id="GAA2114525.1"/>
    </source>
</evidence>
<dbReference type="PROSITE" id="PS50088">
    <property type="entry name" value="ANK_REPEAT"/>
    <property type="match status" value="5"/>
</dbReference>
<feature type="repeat" description="ANK" evidence="3">
    <location>
        <begin position="97"/>
        <end position="129"/>
    </location>
</feature>
<keyword evidence="2 3" id="KW-0040">ANK repeat</keyword>
<feature type="repeat" description="ANK" evidence="3">
    <location>
        <begin position="369"/>
        <end position="406"/>
    </location>
</feature>
<dbReference type="PANTHER" id="PTHR24173:SF74">
    <property type="entry name" value="ANKYRIN REPEAT DOMAIN-CONTAINING PROTEIN 16"/>
    <property type="match status" value="1"/>
</dbReference>
<comment type="caution">
    <text evidence="6">The sequence shown here is derived from an EMBL/GenBank/DDBJ whole genome shotgun (WGS) entry which is preliminary data.</text>
</comment>
<keyword evidence="1" id="KW-0677">Repeat</keyword>
<protein>
    <recommendedName>
        <fullName evidence="8">Ankyrin repeat domain-containing protein</fullName>
    </recommendedName>
</protein>
<dbReference type="Pfam" id="PF00023">
    <property type="entry name" value="Ank"/>
    <property type="match status" value="1"/>
</dbReference>
<dbReference type="Gene3D" id="1.25.40.20">
    <property type="entry name" value="Ankyrin repeat-containing domain"/>
    <property type="match status" value="2"/>
</dbReference>
<dbReference type="PROSITE" id="PS51257">
    <property type="entry name" value="PROKAR_LIPOPROTEIN"/>
    <property type="match status" value="1"/>
</dbReference>
<dbReference type="EMBL" id="BAAAQQ010000002">
    <property type="protein sequence ID" value="GAA2114525.1"/>
    <property type="molecule type" value="Genomic_DNA"/>
</dbReference>
<feature type="signal peptide" evidence="5">
    <location>
        <begin position="1"/>
        <end position="23"/>
    </location>
</feature>
<sequence>MRLGLLACAALVLVACSPGDPGAGGAPTPSVAPTQSPTADSTRTEAAVPEPEQTPQPSEVEQARLDERLRAAAWAGDVLRARRLVERGADVNAKDETQQSAYLIATSEGHLELLELTLRHGAAVDDKDSFNGTGLIRAAERGHADVVGRLLRAGIDKDHVNNLGWTALHEAVHLGDGTERYLDTVRVLVAGGVDVDIESPRDGATPLAYARARGFDDLARLIEVASAQDGRPLDRSTAERRLLDAARSGDGDAAALALRAGARLETRDADRRTPLLLAATHDRVAVARLLVALGADPDALDAIHDTPWLVTGVTGSVAMLEALLPARPDLTIRNRFGGVSVIPASERGHVDYVRRVVRTGIDVNHVNDLGWTALLEAVILGDGSVSYQKIVRILLDAGADASIADGDGVTALEHAQTSDQTEVARILRRAQ</sequence>
<dbReference type="Pfam" id="PF12796">
    <property type="entry name" value="Ank_2"/>
    <property type="match status" value="2"/>
</dbReference>
<feature type="repeat" description="ANK" evidence="3">
    <location>
        <begin position="163"/>
        <end position="200"/>
    </location>
</feature>
<dbReference type="InterPro" id="IPR036770">
    <property type="entry name" value="Ankyrin_rpt-contain_sf"/>
</dbReference>
<dbReference type="PROSITE" id="PS50297">
    <property type="entry name" value="ANK_REP_REGION"/>
    <property type="match status" value="1"/>
</dbReference>
<evidence type="ECO:0000256" key="2">
    <source>
        <dbReference type="ARBA" id="ARBA00023043"/>
    </source>
</evidence>
<dbReference type="Proteomes" id="UP001500575">
    <property type="component" value="Unassembled WGS sequence"/>
</dbReference>
<feature type="region of interest" description="Disordered" evidence="4">
    <location>
        <begin position="22"/>
        <end position="60"/>
    </location>
</feature>
<evidence type="ECO:0000256" key="1">
    <source>
        <dbReference type="ARBA" id="ARBA00022737"/>
    </source>
</evidence>
<feature type="chain" id="PRO_5045548698" description="Ankyrin repeat domain-containing protein" evidence="5">
    <location>
        <begin position="24"/>
        <end position="431"/>
    </location>
</feature>
<accession>A0ABP5JG95</accession>